<dbReference type="InterPro" id="IPR050712">
    <property type="entry name" value="NAD(P)H-dep_reductase"/>
</dbReference>
<dbReference type="SUPFAM" id="SSF52218">
    <property type="entry name" value="Flavoproteins"/>
    <property type="match status" value="1"/>
</dbReference>
<proteinExistence type="predicted"/>
<comment type="caution">
    <text evidence="2">The sequence shown here is derived from an EMBL/GenBank/DDBJ whole genome shotgun (WGS) entry which is preliminary data.</text>
</comment>
<feature type="domain" description="NADPH-dependent FMN reductase-like" evidence="1">
    <location>
        <begin position="3"/>
        <end position="153"/>
    </location>
</feature>
<dbReference type="EMBL" id="JACJII010000001">
    <property type="protein sequence ID" value="MBA9001387.1"/>
    <property type="molecule type" value="Genomic_DNA"/>
</dbReference>
<accession>A0A7W3MT39</accession>
<dbReference type="Gene3D" id="3.40.50.360">
    <property type="match status" value="1"/>
</dbReference>
<evidence type="ECO:0000313" key="2">
    <source>
        <dbReference type="EMBL" id="MBA9001387.1"/>
    </source>
</evidence>
<dbReference type="Pfam" id="PF03358">
    <property type="entry name" value="FMN_red"/>
    <property type="match status" value="1"/>
</dbReference>
<dbReference type="RefSeq" id="WP_182703699.1">
    <property type="nucleotide sequence ID" value="NZ_JACJII010000001.1"/>
</dbReference>
<dbReference type="AlphaFoldDB" id="A0A7W3MT39"/>
<dbReference type="InterPro" id="IPR005025">
    <property type="entry name" value="FMN_Rdtase-like_dom"/>
</dbReference>
<protein>
    <submittedName>
        <fullName evidence="2">NAD(P)H-dependent FMN reductase</fullName>
    </submittedName>
</protein>
<dbReference type="Proteomes" id="UP000539313">
    <property type="component" value="Unassembled WGS sequence"/>
</dbReference>
<name>A0A7W3MT39_9ACTN</name>
<gene>
    <name evidence="2" type="ORF">HNR21_000269</name>
</gene>
<dbReference type="GO" id="GO:0010181">
    <property type="term" value="F:FMN binding"/>
    <property type="evidence" value="ECO:0007669"/>
    <property type="project" value="TreeGrafter"/>
</dbReference>
<evidence type="ECO:0000313" key="3">
    <source>
        <dbReference type="Proteomes" id="UP000539313"/>
    </source>
</evidence>
<dbReference type="PANTHER" id="PTHR30543">
    <property type="entry name" value="CHROMATE REDUCTASE"/>
    <property type="match status" value="1"/>
</dbReference>
<dbReference type="InterPro" id="IPR029039">
    <property type="entry name" value="Flavoprotein-like_sf"/>
</dbReference>
<sequence length="203" mass="22284">MIRVGVILGSTRPNRRGEQVLRWVTEVAARHPAVAAGEVAIEPVDLADQGLPLLDEPAPPMAGGYRRPHTLRWAETIDALDGFVFVTPEYNHSVPGALKNAVDFLYAEWNHKAAGFVSYGPTGAIRAVEHLRLILAEVKVAGVRDQVALSMFNEWEWTDPADPAHPGRIAPGEHQEPTLTRMLDDVIAWSRALRPLRQAPVSA</sequence>
<organism evidence="2 3">
    <name type="scientific">Thermomonospora cellulosilytica</name>
    <dbReference type="NCBI Taxonomy" id="1411118"/>
    <lineage>
        <taxon>Bacteria</taxon>
        <taxon>Bacillati</taxon>
        <taxon>Actinomycetota</taxon>
        <taxon>Actinomycetes</taxon>
        <taxon>Streptosporangiales</taxon>
        <taxon>Thermomonosporaceae</taxon>
        <taxon>Thermomonospora</taxon>
    </lineage>
</organism>
<reference evidence="2 3" key="1">
    <citation type="submission" date="2020-08" db="EMBL/GenBank/DDBJ databases">
        <title>Sequencing the genomes of 1000 actinobacteria strains.</title>
        <authorList>
            <person name="Klenk H.-P."/>
        </authorList>
    </citation>
    <scope>NUCLEOTIDE SEQUENCE [LARGE SCALE GENOMIC DNA]</scope>
    <source>
        <strain evidence="2 3">DSM 45823</strain>
    </source>
</reference>
<dbReference type="PANTHER" id="PTHR30543:SF21">
    <property type="entry name" value="NAD(P)H-DEPENDENT FMN REDUCTASE LOT6"/>
    <property type="match status" value="1"/>
</dbReference>
<dbReference type="GO" id="GO:0016491">
    <property type="term" value="F:oxidoreductase activity"/>
    <property type="evidence" value="ECO:0007669"/>
    <property type="project" value="InterPro"/>
</dbReference>
<dbReference type="GO" id="GO:0005829">
    <property type="term" value="C:cytosol"/>
    <property type="evidence" value="ECO:0007669"/>
    <property type="project" value="TreeGrafter"/>
</dbReference>
<keyword evidence="3" id="KW-1185">Reference proteome</keyword>
<evidence type="ECO:0000259" key="1">
    <source>
        <dbReference type="Pfam" id="PF03358"/>
    </source>
</evidence>